<accession>A0A1Q2U359</accession>
<feature type="compositionally biased region" description="Polar residues" evidence="1">
    <location>
        <begin position="21"/>
        <end position="34"/>
    </location>
</feature>
<protein>
    <submittedName>
        <fullName evidence="2">Phage protein</fullName>
    </submittedName>
</protein>
<sequence length="377" mass="41916">MSDKATSLDSFDPFEGVATTDPVSRSAEQISSDVGSIRKQATDPIDASSEDNYLGIESVMPSMDGLDETLNGFKSQTLGQMTEAYQSKTENFSIKDARDLLDVESGKIKINKEAVLDDISDIVGYNIGNSETFKGQAGDTLFDLFVQLTDPDGGSLLDKNGDQLSFKDGWRDGTTEGLIYALGMAGYELYQDVKDSAKQDAFDATMLYSAAQAGMVEAYAEIYGKIKPQSKANDMMINAIKYVISNGDYFSFREMLKILGKAQYPKIRSTYPTLPRDLLSAYYMDKKVYPHEHEVLCKELDGHLSDIYGVDWYLVPTAHGDAYNVLIGSECSNDAMILLRNEERLRIIVMLRGTFNEGRADDTFFDHFPDTPVINIR</sequence>
<evidence type="ECO:0000256" key="1">
    <source>
        <dbReference type="SAM" id="MobiDB-lite"/>
    </source>
</evidence>
<dbReference type="EMBL" id="AP017972">
    <property type="protein sequence ID" value="BAW98405.1"/>
    <property type="molecule type" value="Genomic_DNA"/>
</dbReference>
<feature type="region of interest" description="Disordered" evidence="1">
    <location>
        <begin position="1"/>
        <end position="49"/>
    </location>
</feature>
<dbReference type="Proteomes" id="UP000221243">
    <property type="component" value="Segment"/>
</dbReference>
<keyword evidence="3" id="KW-1185">Reference proteome</keyword>
<evidence type="ECO:0000313" key="3">
    <source>
        <dbReference type="Proteomes" id="UP000221243"/>
    </source>
</evidence>
<dbReference type="RefSeq" id="YP_009599483.1">
    <property type="nucleotide sequence ID" value="NC_041916.1"/>
</dbReference>
<dbReference type="GeneID" id="40075212"/>
<dbReference type="KEGG" id="vg:40075212"/>
<organism evidence="2 3">
    <name type="scientific">Vibrio phage pTD1</name>
    <dbReference type="NCBI Taxonomy" id="1938577"/>
    <lineage>
        <taxon>Viruses</taxon>
        <taxon>Duplodnaviria</taxon>
        <taxon>Heunggongvirae</taxon>
        <taxon>Uroviricota</taxon>
        <taxon>Caudoviricetes</taxon>
        <taxon>Chimalliviridae</taxon>
        <taxon>Gorgonvirinae</taxon>
        <taxon>Tidunavirus</taxon>
        <taxon>Tidunavirus pTD1</taxon>
    </lineage>
</organism>
<proteinExistence type="predicted"/>
<name>A0A1Q2U359_9CAUD</name>
<dbReference type="OrthoDB" id="7237at10239"/>
<reference evidence="2 3" key="1">
    <citation type="submission" date="2017-01" db="EMBL/GenBank/DDBJ databases">
        <title>Complete Genome Sequence of Vibrio Parahaemolyticus Bacteriophage pTD1.</title>
        <authorList>
            <person name="Midorikawa Y."/>
            <person name="Sano M."/>
        </authorList>
    </citation>
    <scope>NUCLEOTIDE SEQUENCE [LARGE SCALE GENOMIC DNA]</scope>
    <source>
        <strain evidence="2">PTD1</strain>
    </source>
</reference>
<evidence type="ECO:0000313" key="2">
    <source>
        <dbReference type="EMBL" id="BAW98405.1"/>
    </source>
</evidence>